<organism evidence="1 2">
    <name type="scientific">Porites evermanni</name>
    <dbReference type="NCBI Taxonomy" id="104178"/>
    <lineage>
        <taxon>Eukaryota</taxon>
        <taxon>Metazoa</taxon>
        <taxon>Cnidaria</taxon>
        <taxon>Anthozoa</taxon>
        <taxon>Hexacorallia</taxon>
        <taxon>Scleractinia</taxon>
        <taxon>Fungiina</taxon>
        <taxon>Poritidae</taxon>
        <taxon>Porites</taxon>
    </lineage>
</organism>
<proteinExistence type="predicted"/>
<feature type="non-terminal residue" evidence="1">
    <location>
        <position position="1"/>
    </location>
</feature>
<reference evidence="1 2" key="1">
    <citation type="submission" date="2022-05" db="EMBL/GenBank/DDBJ databases">
        <authorList>
            <consortium name="Genoscope - CEA"/>
            <person name="William W."/>
        </authorList>
    </citation>
    <scope>NUCLEOTIDE SEQUENCE [LARGE SCALE GENOMIC DNA]</scope>
</reference>
<accession>A0ABN8MDC5</accession>
<dbReference type="Proteomes" id="UP001159427">
    <property type="component" value="Unassembled WGS sequence"/>
</dbReference>
<evidence type="ECO:0000313" key="2">
    <source>
        <dbReference type="Proteomes" id="UP001159427"/>
    </source>
</evidence>
<name>A0ABN8MDC5_9CNID</name>
<comment type="caution">
    <text evidence="1">The sequence shown here is derived from an EMBL/GenBank/DDBJ whole genome shotgun (WGS) entry which is preliminary data.</text>
</comment>
<protein>
    <submittedName>
        <fullName evidence="1">Uncharacterized protein</fullName>
    </submittedName>
</protein>
<feature type="non-terminal residue" evidence="1">
    <location>
        <position position="221"/>
    </location>
</feature>
<gene>
    <name evidence="1" type="ORF">PEVE_00032157</name>
</gene>
<dbReference type="EMBL" id="CALNXI010000466">
    <property type="protein sequence ID" value="CAH3027678.1"/>
    <property type="molecule type" value="Genomic_DNA"/>
</dbReference>
<keyword evidence="2" id="KW-1185">Reference proteome</keyword>
<evidence type="ECO:0000313" key="1">
    <source>
        <dbReference type="EMBL" id="CAH3027678.1"/>
    </source>
</evidence>
<sequence>KNGKGLHEGRWFACTILSLEEDGYKVTFENWSSRHDTVLQADCIRARSSSMAHGRKRKRLPLVVNFSKLFPEDELYVQVDGTRKLAIVKIIDPFLELLTVVIDGEEKTISFQSVVQPDVFATPVLAKKKKQVPFSKQPASPATPALPSACIALDSTVPQQFVSVMRLDGLEISCGDLVTFSATSTDLAFLVVEIYQHACQQNPHEMLKAQKCEISENAVVK</sequence>